<comment type="caution">
    <text evidence="2">The sequence shown here is derived from an EMBL/GenBank/DDBJ whole genome shotgun (WGS) entry which is preliminary data.</text>
</comment>
<feature type="compositionally biased region" description="Polar residues" evidence="1">
    <location>
        <begin position="102"/>
        <end position="112"/>
    </location>
</feature>
<name>A0A4U5NC65_STECR</name>
<keyword evidence="3" id="KW-1185">Reference proteome</keyword>
<accession>A0A4U5NC65</accession>
<protein>
    <submittedName>
        <fullName evidence="2">Uncharacterized protein</fullName>
    </submittedName>
</protein>
<evidence type="ECO:0000313" key="3">
    <source>
        <dbReference type="Proteomes" id="UP000298663"/>
    </source>
</evidence>
<dbReference type="AlphaFoldDB" id="A0A4U5NC65"/>
<proteinExistence type="predicted"/>
<dbReference type="Proteomes" id="UP000298663">
    <property type="component" value="Unassembled WGS sequence"/>
</dbReference>
<reference evidence="2 3" key="2">
    <citation type="journal article" date="2019" name="G3 (Bethesda)">
        <title>Hybrid Assembly of the Genome of the Entomopathogenic Nematode Steinernema carpocapsae Identifies the X-Chromosome.</title>
        <authorList>
            <person name="Serra L."/>
            <person name="Macchietto M."/>
            <person name="Macias-Munoz A."/>
            <person name="McGill C.J."/>
            <person name="Rodriguez I.M."/>
            <person name="Rodriguez B."/>
            <person name="Murad R."/>
            <person name="Mortazavi A."/>
        </authorList>
    </citation>
    <scope>NUCLEOTIDE SEQUENCE [LARGE SCALE GENOMIC DNA]</scope>
    <source>
        <strain evidence="2 3">ALL</strain>
    </source>
</reference>
<gene>
    <name evidence="2" type="ORF">L596_014141</name>
</gene>
<organism evidence="2 3">
    <name type="scientific">Steinernema carpocapsae</name>
    <name type="common">Entomopathogenic nematode</name>
    <dbReference type="NCBI Taxonomy" id="34508"/>
    <lineage>
        <taxon>Eukaryota</taxon>
        <taxon>Metazoa</taxon>
        <taxon>Ecdysozoa</taxon>
        <taxon>Nematoda</taxon>
        <taxon>Chromadorea</taxon>
        <taxon>Rhabditida</taxon>
        <taxon>Tylenchina</taxon>
        <taxon>Panagrolaimomorpha</taxon>
        <taxon>Strongyloidoidea</taxon>
        <taxon>Steinernematidae</taxon>
        <taxon>Steinernema</taxon>
    </lineage>
</organism>
<evidence type="ECO:0000313" key="2">
    <source>
        <dbReference type="EMBL" id="TKR80001.1"/>
    </source>
</evidence>
<reference evidence="2 3" key="1">
    <citation type="journal article" date="2015" name="Genome Biol.">
        <title>Comparative genomics of Steinernema reveals deeply conserved gene regulatory networks.</title>
        <authorList>
            <person name="Dillman A.R."/>
            <person name="Macchietto M."/>
            <person name="Porter C.F."/>
            <person name="Rogers A."/>
            <person name="Williams B."/>
            <person name="Antoshechkin I."/>
            <person name="Lee M.M."/>
            <person name="Goodwin Z."/>
            <person name="Lu X."/>
            <person name="Lewis E.E."/>
            <person name="Goodrich-Blair H."/>
            <person name="Stock S.P."/>
            <person name="Adams B.J."/>
            <person name="Sternberg P.W."/>
            <person name="Mortazavi A."/>
        </authorList>
    </citation>
    <scope>NUCLEOTIDE SEQUENCE [LARGE SCALE GENOMIC DNA]</scope>
    <source>
        <strain evidence="2 3">ALL</strain>
    </source>
</reference>
<feature type="region of interest" description="Disordered" evidence="1">
    <location>
        <begin position="87"/>
        <end position="112"/>
    </location>
</feature>
<dbReference type="EMBL" id="AZBU02000004">
    <property type="protein sequence ID" value="TKR80001.1"/>
    <property type="molecule type" value="Genomic_DNA"/>
</dbReference>
<evidence type="ECO:0000256" key="1">
    <source>
        <dbReference type="SAM" id="MobiDB-lite"/>
    </source>
</evidence>
<sequence>MRPVRTGIAFTEFTFERSIKDRSNSWPWPWRGSLMAMASVWSHLLNGHGRCMAMAGFNSWPQAFAPKASGRGVRRLEAASFKAILKKPKKMSKPKPKMLQKVSPSQLSQLFA</sequence>
<feature type="compositionally biased region" description="Basic residues" evidence="1">
    <location>
        <begin position="87"/>
        <end position="98"/>
    </location>
</feature>